<dbReference type="InterPro" id="IPR000719">
    <property type="entry name" value="Prot_kinase_dom"/>
</dbReference>
<dbReference type="GO" id="GO:0005634">
    <property type="term" value="C:nucleus"/>
    <property type="evidence" value="ECO:0007669"/>
    <property type="project" value="TreeGrafter"/>
</dbReference>
<dbReference type="InterPro" id="IPR011009">
    <property type="entry name" value="Kinase-like_dom_sf"/>
</dbReference>
<feature type="transmembrane region" description="Helical" evidence="1">
    <location>
        <begin position="583"/>
        <end position="603"/>
    </location>
</feature>
<evidence type="ECO:0000313" key="7">
    <source>
        <dbReference type="Proteomes" id="UP001152797"/>
    </source>
</evidence>
<dbReference type="EMBL" id="CAMXCT030000959">
    <property type="protein sequence ID" value="CAL4772450.1"/>
    <property type="molecule type" value="Genomic_DNA"/>
</dbReference>
<keyword evidence="2" id="KW-0732">Signal</keyword>
<gene>
    <name evidence="4" type="ORF">C1SCF055_LOCUS12620</name>
</gene>
<feature type="domain" description="Protein kinase" evidence="3">
    <location>
        <begin position="110"/>
        <end position="521"/>
    </location>
</feature>
<dbReference type="SUPFAM" id="SSF56112">
    <property type="entry name" value="Protein kinase-like (PK-like)"/>
    <property type="match status" value="1"/>
</dbReference>
<dbReference type="Gene3D" id="1.10.510.10">
    <property type="entry name" value="Transferase(Phosphotransferase) domain 1"/>
    <property type="match status" value="1"/>
</dbReference>
<name>A0A9P1C5K1_9DINO</name>
<dbReference type="EMBL" id="CAMXCT020000959">
    <property type="protein sequence ID" value="CAL1138513.1"/>
    <property type="molecule type" value="Genomic_DNA"/>
</dbReference>
<dbReference type="Pfam" id="PF00069">
    <property type="entry name" value="Pkinase"/>
    <property type="match status" value="1"/>
</dbReference>
<evidence type="ECO:0000259" key="3">
    <source>
        <dbReference type="PROSITE" id="PS50011"/>
    </source>
</evidence>
<feature type="signal peptide" evidence="2">
    <location>
        <begin position="1"/>
        <end position="16"/>
    </location>
</feature>
<dbReference type="PANTHER" id="PTHR44167">
    <property type="entry name" value="OVARIAN-SPECIFIC SERINE/THREONINE-PROTEIN KINASE LOK-RELATED"/>
    <property type="match status" value="1"/>
</dbReference>
<dbReference type="Gene3D" id="3.30.200.20">
    <property type="entry name" value="Phosphorylase Kinase, domain 1"/>
    <property type="match status" value="1"/>
</dbReference>
<reference evidence="5" key="2">
    <citation type="submission" date="2024-04" db="EMBL/GenBank/DDBJ databases">
        <authorList>
            <person name="Chen Y."/>
            <person name="Shah S."/>
            <person name="Dougan E. K."/>
            <person name="Thang M."/>
            <person name="Chan C."/>
        </authorList>
    </citation>
    <scope>NUCLEOTIDE SEQUENCE [LARGE SCALE GENOMIC DNA]</scope>
</reference>
<dbReference type="EMBL" id="CAMXCT010000959">
    <property type="protein sequence ID" value="CAI3985138.1"/>
    <property type="molecule type" value="Genomic_DNA"/>
</dbReference>
<dbReference type="PROSITE" id="PS50011">
    <property type="entry name" value="PROTEIN_KINASE_DOM"/>
    <property type="match status" value="1"/>
</dbReference>
<keyword evidence="1" id="KW-1133">Transmembrane helix</keyword>
<keyword evidence="1" id="KW-0812">Transmembrane</keyword>
<feature type="transmembrane region" description="Helical" evidence="1">
    <location>
        <begin position="548"/>
        <end position="571"/>
    </location>
</feature>
<dbReference type="AlphaFoldDB" id="A0A9P1C5K1"/>
<dbReference type="GO" id="GO:0004674">
    <property type="term" value="F:protein serine/threonine kinase activity"/>
    <property type="evidence" value="ECO:0007669"/>
    <property type="project" value="TreeGrafter"/>
</dbReference>
<reference evidence="4" key="1">
    <citation type="submission" date="2022-10" db="EMBL/GenBank/DDBJ databases">
        <authorList>
            <person name="Chen Y."/>
            <person name="Dougan E. K."/>
            <person name="Chan C."/>
            <person name="Rhodes N."/>
            <person name="Thang M."/>
        </authorList>
    </citation>
    <scope>NUCLEOTIDE SEQUENCE</scope>
</reference>
<evidence type="ECO:0000256" key="1">
    <source>
        <dbReference type="SAM" id="Phobius"/>
    </source>
</evidence>
<feature type="chain" id="PRO_5043270130" evidence="2">
    <location>
        <begin position="17"/>
        <end position="622"/>
    </location>
</feature>
<organism evidence="4">
    <name type="scientific">Cladocopium goreaui</name>
    <dbReference type="NCBI Taxonomy" id="2562237"/>
    <lineage>
        <taxon>Eukaryota</taxon>
        <taxon>Sar</taxon>
        <taxon>Alveolata</taxon>
        <taxon>Dinophyceae</taxon>
        <taxon>Suessiales</taxon>
        <taxon>Symbiodiniaceae</taxon>
        <taxon>Cladocopium</taxon>
    </lineage>
</organism>
<dbReference type="GO" id="GO:0005524">
    <property type="term" value="F:ATP binding"/>
    <property type="evidence" value="ECO:0007669"/>
    <property type="project" value="InterPro"/>
</dbReference>
<dbReference type="OrthoDB" id="448592at2759"/>
<accession>A0A9P1C5K1</accession>
<sequence length="622" mass="69709">MWRYVAALLLNPSAFAWIPGIEEHLQPPRHEALEHFEFLAVLRVDKDQGVRRGVRHAEQQRTQGHPWPWSWGRTLLKPLAALHKKILSPLSSTAIVDWSWPQDAAMESQFEDSEQLASGSFGVVFLAKDKKTNQQVAVKLLKGRMTIFGEGFWATSKIYHEDKDLQALVDESRQECINIQKIQEGQSKDPDGAARVLKCLYDGITPSLQDPASEHPLYIVLEYAGRNDLDKWWLKFVNQTKLHKDYVVTFNRMAKDMFMGLKFLAESPTDTQWVHHDLKGLNMVVKDEGHLMIVDLGTALSTAEPSGQAACTAFARPPEVAPLNWLIPRVGFKAPVWSFDVFSAANVLLGMAGDTIVNGKVMGVPTLPYYTYYMQEIVQHAMVKVQFLARAIHCAQKEASDPQSKSSKAAAFSNAFYACIGDISSEEFTKLNTERLEAIQGMHGEERKAALAGLVNCRQFPIRGKIVMRTLQLGTPNPSPFFWTLLDQWIATGFDGVLLRALSSDPTQRPRPSEILEAQWFKDQGDIHEGSAVEFSCPEYPMNDGAKLVFLGILMLLVEVASCCFCCAGGIFTSRRGTWVWKWMLPVAGALSIMAPIAEFYIVSFKYLWLLLMVSHGITLGL</sequence>
<evidence type="ECO:0000313" key="4">
    <source>
        <dbReference type="EMBL" id="CAI3985138.1"/>
    </source>
</evidence>
<evidence type="ECO:0000313" key="6">
    <source>
        <dbReference type="EMBL" id="CAL4772450.1"/>
    </source>
</evidence>
<dbReference type="PANTHER" id="PTHR44167:SF24">
    <property type="entry name" value="SERINE_THREONINE-PROTEIN KINASE CHK2"/>
    <property type="match status" value="1"/>
</dbReference>
<evidence type="ECO:0000313" key="5">
    <source>
        <dbReference type="EMBL" id="CAL1138513.1"/>
    </source>
</evidence>
<evidence type="ECO:0000256" key="2">
    <source>
        <dbReference type="SAM" id="SignalP"/>
    </source>
</evidence>
<keyword evidence="7" id="KW-1185">Reference proteome</keyword>
<protein>
    <submittedName>
        <fullName evidence="6">S-adenosylmethionine synthase</fullName>
    </submittedName>
</protein>
<dbReference type="Proteomes" id="UP001152797">
    <property type="component" value="Unassembled WGS sequence"/>
</dbReference>
<dbReference type="SMART" id="SM00220">
    <property type="entry name" value="S_TKc"/>
    <property type="match status" value="1"/>
</dbReference>
<proteinExistence type="predicted"/>
<comment type="caution">
    <text evidence="4">The sequence shown here is derived from an EMBL/GenBank/DDBJ whole genome shotgun (WGS) entry which is preliminary data.</text>
</comment>
<keyword evidence="1" id="KW-0472">Membrane</keyword>
<dbReference type="GO" id="GO:0044773">
    <property type="term" value="P:mitotic DNA damage checkpoint signaling"/>
    <property type="evidence" value="ECO:0007669"/>
    <property type="project" value="TreeGrafter"/>
</dbReference>